<keyword evidence="1" id="KW-0812">Transmembrane</keyword>
<dbReference type="EMBL" id="ACCF01000043">
    <property type="protein sequence ID" value="EEF69251.1"/>
    <property type="molecule type" value="Genomic_DNA"/>
</dbReference>
<protein>
    <submittedName>
        <fullName evidence="2">Uncharacterized protein</fullName>
    </submittedName>
</protein>
<evidence type="ECO:0000256" key="1">
    <source>
        <dbReference type="SAM" id="Phobius"/>
    </source>
</evidence>
<organism evidence="2 3">
    <name type="scientific">Holdemania filiformis DSM 12042</name>
    <dbReference type="NCBI Taxonomy" id="545696"/>
    <lineage>
        <taxon>Bacteria</taxon>
        <taxon>Bacillati</taxon>
        <taxon>Bacillota</taxon>
        <taxon>Erysipelotrichia</taxon>
        <taxon>Erysipelotrichales</taxon>
        <taxon>Erysipelotrichaceae</taxon>
        <taxon>Holdemania</taxon>
    </lineage>
</organism>
<gene>
    <name evidence="2" type="ORF">HOLDEFILI_00574</name>
</gene>
<dbReference type="AlphaFoldDB" id="B9Y442"/>
<sequence>MNNHNVFLSSSFSSAVISVDFNIIIILKALSPKISKSNN</sequence>
<reference evidence="2 3" key="1">
    <citation type="submission" date="2008-12" db="EMBL/GenBank/DDBJ databases">
        <authorList>
            <person name="Fulton L."/>
            <person name="Clifton S."/>
            <person name="Fulton B."/>
            <person name="Xu J."/>
            <person name="Minx P."/>
            <person name="Pepin K.H."/>
            <person name="Johnson M."/>
            <person name="Bhonagiri V."/>
            <person name="Nash W.E."/>
            <person name="Mardis E.R."/>
            <person name="Wilson R.K."/>
        </authorList>
    </citation>
    <scope>NUCLEOTIDE SEQUENCE [LARGE SCALE GENOMIC DNA]</scope>
    <source>
        <strain evidence="2 3">DSM 12042</strain>
    </source>
</reference>
<evidence type="ECO:0000313" key="3">
    <source>
        <dbReference type="Proteomes" id="UP000005950"/>
    </source>
</evidence>
<proteinExistence type="predicted"/>
<keyword evidence="1" id="KW-0472">Membrane</keyword>
<dbReference type="HOGENOM" id="CLU_3310947_0_0_9"/>
<feature type="transmembrane region" description="Helical" evidence="1">
    <location>
        <begin position="6"/>
        <end position="27"/>
    </location>
</feature>
<reference evidence="2 3" key="2">
    <citation type="submission" date="2009-02" db="EMBL/GenBank/DDBJ databases">
        <title>Draft genome sequence of Holdemania filiformis DSM 12042.</title>
        <authorList>
            <person name="Sudarsanam P."/>
            <person name="Ley R."/>
            <person name="Guruge J."/>
            <person name="Turnbaugh P.J."/>
            <person name="Mahowald M."/>
            <person name="Liep D."/>
            <person name="Gordon J."/>
        </authorList>
    </citation>
    <scope>NUCLEOTIDE SEQUENCE [LARGE SCALE GENOMIC DNA]</scope>
    <source>
        <strain evidence="2 3">DSM 12042</strain>
    </source>
</reference>
<comment type="caution">
    <text evidence="2">The sequence shown here is derived from an EMBL/GenBank/DDBJ whole genome shotgun (WGS) entry which is preliminary data.</text>
</comment>
<evidence type="ECO:0000313" key="2">
    <source>
        <dbReference type="EMBL" id="EEF69251.1"/>
    </source>
</evidence>
<name>B9Y442_9FIRM</name>
<dbReference type="STRING" id="545696.HOLDEFILI_00574"/>
<dbReference type="Proteomes" id="UP000005950">
    <property type="component" value="Unassembled WGS sequence"/>
</dbReference>
<accession>B9Y442</accession>
<keyword evidence="1" id="KW-1133">Transmembrane helix</keyword>